<dbReference type="EMBL" id="CAKE01000011">
    <property type="protein sequence ID" value="CCI81967.1"/>
    <property type="molecule type" value="Genomic_DNA"/>
</dbReference>
<dbReference type="STRING" id="1423758.FC41_GL000827"/>
<feature type="transmembrane region" description="Helical" evidence="1">
    <location>
        <begin position="131"/>
        <end position="151"/>
    </location>
</feature>
<comment type="caution">
    <text evidence="2">The sequence shown here is derived from an EMBL/GenBank/DDBJ whole genome shotgun (WGS) entry which is preliminary data.</text>
</comment>
<keyword evidence="3" id="KW-1185">Reference proteome</keyword>
<organism evidence="2 3">
    <name type="scientific">Lactobacillus hominis DSM 23910 = CRBIP 24.179</name>
    <dbReference type="NCBI Taxonomy" id="1423758"/>
    <lineage>
        <taxon>Bacteria</taxon>
        <taxon>Bacillati</taxon>
        <taxon>Bacillota</taxon>
        <taxon>Bacilli</taxon>
        <taxon>Lactobacillales</taxon>
        <taxon>Lactobacillaceae</taxon>
        <taxon>Lactobacillus</taxon>
    </lineage>
</organism>
<feature type="transmembrane region" description="Helical" evidence="1">
    <location>
        <begin position="72"/>
        <end position="92"/>
    </location>
</feature>
<keyword evidence="1" id="KW-1133">Transmembrane helix</keyword>
<protein>
    <submittedName>
        <fullName evidence="2">Uncharacterized protein</fullName>
    </submittedName>
</protein>
<dbReference type="Proteomes" id="UP000009320">
    <property type="component" value="Unassembled WGS sequence"/>
</dbReference>
<gene>
    <name evidence="2" type="ORF">BN55_01270</name>
</gene>
<evidence type="ECO:0000313" key="2">
    <source>
        <dbReference type="EMBL" id="CCI81967.1"/>
    </source>
</evidence>
<dbReference type="RefSeq" id="WP_008470915.1">
    <property type="nucleotide sequence ID" value="NZ_AYZP01000002.1"/>
</dbReference>
<proteinExistence type="predicted"/>
<dbReference type="GeneID" id="82847195"/>
<reference evidence="2 3" key="1">
    <citation type="submission" date="2012-06" db="EMBL/GenBank/DDBJ databases">
        <title>Draft Genome Sequence of Lactobacillus hominis Strain CRBIP 24.179T, isolated from human intestine.</title>
        <authorList>
            <person name="Cousin S."/>
            <person name="Ma L."/>
            <person name="Bizet C."/>
            <person name="Loux V."/>
            <person name="Bouchier C."/>
            <person name="Clermont D."/>
            <person name="Creno S."/>
        </authorList>
    </citation>
    <scope>NUCLEOTIDE SEQUENCE [LARGE SCALE GENOMIC DNA]</scope>
    <source>
        <strain evidence="3">CRBIP 24.179T</strain>
    </source>
</reference>
<sequence>MEKEYKKKSSLIEKIYNFFKSHIYVWKRLFFAFVLSIVESIFVTLWYAVNFQNNQKNIRNFLKLKIFMTPSAENFCSFLCVFVIGILFVVVLTQKNLMSEKLNGKIESLKILSKNDMEKIKRENDKNIFQCYTWGITLVVLLLGICRVIKWSTATTFTLLMEIFLWLILFTLSLIVILIASVVLEWLEKDNTQTGGVPRTAIFLGFVATVLAAILKH</sequence>
<evidence type="ECO:0000256" key="1">
    <source>
        <dbReference type="SAM" id="Phobius"/>
    </source>
</evidence>
<feature type="transmembrane region" description="Helical" evidence="1">
    <location>
        <begin position="196"/>
        <end position="215"/>
    </location>
</feature>
<keyword evidence="1" id="KW-0812">Transmembrane</keyword>
<feature type="transmembrane region" description="Helical" evidence="1">
    <location>
        <begin position="29"/>
        <end position="49"/>
    </location>
</feature>
<dbReference type="AlphaFoldDB" id="I7L6G0"/>
<name>I7L6G0_9LACO</name>
<dbReference type="OrthoDB" id="9887057at2"/>
<dbReference type="PATRIC" id="fig|1423758.3.peg.836"/>
<evidence type="ECO:0000313" key="3">
    <source>
        <dbReference type="Proteomes" id="UP000009320"/>
    </source>
</evidence>
<keyword evidence="1" id="KW-0472">Membrane</keyword>
<accession>I7L6G0</accession>
<feature type="transmembrane region" description="Helical" evidence="1">
    <location>
        <begin position="163"/>
        <end position="184"/>
    </location>
</feature>